<protein>
    <submittedName>
        <fullName evidence="4">Uncharacterized protein</fullName>
    </submittedName>
</protein>
<sequence length="164" mass="17896">MLLHRCRPVAAFAVCFVVRAVVHSIRRCGPDLCRDEQVCCAQGNNATAVTCCQPIVDKTYYNIAMVTRKLSGVLIMLLLFAVGYFIQRVLCSRSRPLTPPHSGHPAATTSQEPLVEGCAPGGSRDPAPAAQLPTYDECKRLPTYEETVREGSRGRPQFSMGKAT</sequence>
<dbReference type="PANTHER" id="PTHR38505">
    <property type="entry name" value="HYPOTHETICAL PROTEIN LOC100362176"/>
    <property type="match status" value="1"/>
</dbReference>
<accession>A0A2U9BJE7</accession>
<evidence type="ECO:0000256" key="2">
    <source>
        <dbReference type="SAM" id="Phobius"/>
    </source>
</evidence>
<reference evidence="4 5" key="1">
    <citation type="submission" date="2017-12" db="EMBL/GenBank/DDBJ databases">
        <title>Integrating genomic resources of turbot (Scophthalmus maximus) in depth evaluation of genetic and physical mapping variation across individuals.</title>
        <authorList>
            <person name="Martinez P."/>
        </authorList>
    </citation>
    <scope>NUCLEOTIDE SEQUENCE [LARGE SCALE GENOMIC DNA]</scope>
</reference>
<keyword evidence="2" id="KW-1133">Transmembrane helix</keyword>
<evidence type="ECO:0000256" key="3">
    <source>
        <dbReference type="SAM" id="SignalP"/>
    </source>
</evidence>
<feature type="transmembrane region" description="Helical" evidence="2">
    <location>
        <begin position="70"/>
        <end position="86"/>
    </location>
</feature>
<gene>
    <name evidence="4" type="ORF">SMAX5B_005836</name>
</gene>
<dbReference type="Pfam" id="PF15843">
    <property type="entry name" value="DUF4719"/>
    <property type="match status" value="1"/>
</dbReference>
<keyword evidence="3" id="KW-0732">Signal</keyword>
<keyword evidence="5" id="KW-1185">Reference proteome</keyword>
<dbReference type="AlphaFoldDB" id="A0A2U9BJE7"/>
<name>A0A2U9BJE7_SCOMX</name>
<dbReference type="PANTHER" id="PTHR38505:SF1">
    <property type="entry name" value="RIKEN CDNA 1110032F04 GENE"/>
    <property type="match status" value="1"/>
</dbReference>
<evidence type="ECO:0000313" key="4">
    <source>
        <dbReference type="EMBL" id="AWP04117.1"/>
    </source>
</evidence>
<dbReference type="Proteomes" id="UP000246464">
    <property type="component" value="Chromosome 7"/>
</dbReference>
<dbReference type="EMBL" id="CP026249">
    <property type="protein sequence ID" value="AWP04117.1"/>
    <property type="molecule type" value="Genomic_DNA"/>
</dbReference>
<evidence type="ECO:0000313" key="5">
    <source>
        <dbReference type="Proteomes" id="UP000246464"/>
    </source>
</evidence>
<proteinExistence type="predicted"/>
<organism evidence="4 5">
    <name type="scientific">Scophthalmus maximus</name>
    <name type="common">Turbot</name>
    <name type="synonym">Psetta maxima</name>
    <dbReference type="NCBI Taxonomy" id="52904"/>
    <lineage>
        <taxon>Eukaryota</taxon>
        <taxon>Metazoa</taxon>
        <taxon>Chordata</taxon>
        <taxon>Craniata</taxon>
        <taxon>Vertebrata</taxon>
        <taxon>Euteleostomi</taxon>
        <taxon>Actinopterygii</taxon>
        <taxon>Neopterygii</taxon>
        <taxon>Teleostei</taxon>
        <taxon>Neoteleostei</taxon>
        <taxon>Acanthomorphata</taxon>
        <taxon>Carangaria</taxon>
        <taxon>Pleuronectiformes</taxon>
        <taxon>Pleuronectoidei</taxon>
        <taxon>Scophthalmidae</taxon>
        <taxon>Scophthalmus</taxon>
    </lineage>
</organism>
<keyword evidence="2" id="KW-0812">Transmembrane</keyword>
<evidence type="ECO:0000256" key="1">
    <source>
        <dbReference type="SAM" id="MobiDB-lite"/>
    </source>
</evidence>
<feature type="signal peptide" evidence="3">
    <location>
        <begin position="1"/>
        <end position="24"/>
    </location>
</feature>
<feature type="chain" id="PRO_5016091350" evidence="3">
    <location>
        <begin position="25"/>
        <end position="164"/>
    </location>
</feature>
<feature type="compositionally biased region" description="Basic and acidic residues" evidence="1">
    <location>
        <begin position="136"/>
        <end position="153"/>
    </location>
</feature>
<feature type="region of interest" description="Disordered" evidence="1">
    <location>
        <begin position="97"/>
        <end position="164"/>
    </location>
</feature>
<keyword evidence="2" id="KW-0472">Membrane</keyword>
<dbReference type="InterPro" id="IPR031696">
    <property type="entry name" value="DUF4719"/>
</dbReference>